<evidence type="ECO:0000313" key="3">
    <source>
        <dbReference type="Proteomes" id="UP000595058"/>
    </source>
</evidence>
<organism evidence="2 3">
    <name type="scientific">Stutzerimonas frequens</name>
    <dbReference type="NCBI Taxonomy" id="2968969"/>
    <lineage>
        <taxon>Bacteria</taxon>
        <taxon>Pseudomonadati</taxon>
        <taxon>Pseudomonadota</taxon>
        <taxon>Gammaproteobacteria</taxon>
        <taxon>Pseudomonadales</taxon>
        <taxon>Pseudomonadaceae</taxon>
        <taxon>Stutzerimonas</taxon>
    </lineage>
</organism>
<gene>
    <name evidence="2" type="ORF">I6G34_06600</name>
</gene>
<keyword evidence="1" id="KW-0812">Transmembrane</keyword>
<evidence type="ECO:0000256" key="1">
    <source>
        <dbReference type="SAM" id="Phobius"/>
    </source>
</evidence>
<keyword evidence="1" id="KW-1133">Transmembrane helix</keyword>
<feature type="transmembrane region" description="Helical" evidence="1">
    <location>
        <begin position="20"/>
        <end position="46"/>
    </location>
</feature>
<proteinExistence type="predicted"/>
<protein>
    <submittedName>
        <fullName evidence="2">Uncharacterized protein</fullName>
    </submittedName>
</protein>
<name>A0ABX6XYE7_9GAMM</name>
<sequence length="47" mass="4973">MPMNDNDDLYSPSRRETLLTLLGSGVTLAVLLAAGYLAPNLLALAAR</sequence>
<evidence type="ECO:0000313" key="2">
    <source>
        <dbReference type="EMBL" id="QPT19024.1"/>
    </source>
</evidence>
<accession>A0ABX6XYE7</accession>
<dbReference type="GeneID" id="75212961"/>
<dbReference type="RefSeq" id="WP_155397245.1">
    <property type="nucleotide sequence ID" value="NZ_CP065720.1"/>
</dbReference>
<keyword evidence="3" id="KW-1185">Reference proteome</keyword>
<dbReference type="EMBL" id="CP065720">
    <property type="protein sequence ID" value="QPT19024.1"/>
    <property type="molecule type" value="Genomic_DNA"/>
</dbReference>
<dbReference type="Proteomes" id="UP000595058">
    <property type="component" value="Chromosome"/>
</dbReference>
<reference evidence="2 3" key="1">
    <citation type="submission" date="2020-12" db="EMBL/GenBank/DDBJ databases">
        <title>FDA dAtabase for Regulatory Grade micrObial Sequences (FDA-ARGOS): Supporting development and validation of Infectious Disease Dx tests.</title>
        <authorList>
            <person name="Sproer C."/>
            <person name="Gronow S."/>
            <person name="Severitt S."/>
            <person name="Schroder I."/>
            <person name="Tallon L."/>
            <person name="Sadzewicz L."/>
            <person name="Zhao X."/>
            <person name="Boylan J."/>
            <person name="Ott S."/>
            <person name="Bowen H."/>
            <person name="Vavikolanu K."/>
            <person name="Mehta A."/>
            <person name="Aluvathingal J."/>
            <person name="Nadendla S."/>
            <person name="Lowell S."/>
            <person name="Myers T."/>
            <person name="Yan Y."/>
            <person name="Sichtig H."/>
        </authorList>
    </citation>
    <scope>NUCLEOTIDE SEQUENCE [LARGE SCALE GENOMIC DNA]</scope>
    <source>
        <strain evidence="2 3">FDAARGOS_877</strain>
    </source>
</reference>
<keyword evidence="1" id="KW-0472">Membrane</keyword>